<feature type="domain" description="DEAD-box RNA helicase Q" evidence="10">
    <location>
        <begin position="3"/>
        <end position="31"/>
    </location>
</feature>
<gene>
    <name evidence="11" type="ORF">KIH27_00195</name>
</gene>
<comment type="similarity">
    <text evidence="5">Belongs to the DEAD box helicase family.</text>
</comment>
<dbReference type="PROSITE" id="PS51195">
    <property type="entry name" value="Q_MOTIF"/>
    <property type="match status" value="1"/>
</dbReference>
<feature type="compositionally biased region" description="Low complexity" evidence="7">
    <location>
        <begin position="429"/>
        <end position="450"/>
    </location>
</feature>
<organism evidence="11 12">
    <name type="scientific">Mycolicibacter acidiphilus</name>
    <dbReference type="NCBI Taxonomy" id="2835306"/>
    <lineage>
        <taxon>Bacteria</taxon>
        <taxon>Bacillati</taxon>
        <taxon>Actinomycetota</taxon>
        <taxon>Actinomycetes</taxon>
        <taxon>Mycobacteriales</taxon>
        <taxon>Mycobacteriaceae</taxon>
        <taxon>Mycolicibacter</taxon>
    </lineage>
</organism>
<evidence type="ECO:0000256" key="4">
    <source>
        <dbReference type="ARBA" id="ARBA00022840"/>
    </source>
</evidence>
<evidence type="ECO:0000256" key="7">
    <source>
        <dbReference type="SAM" id="MobiDB-lite"/>
    </source>
</evidence>
<dbReference type="InterPro" id="IPR044742">
    <property type="entry name" value="DEAD/DEAH_RhlB"/>
</dbReference>
<dbReference type="InterPro" id="IPR027417">
    <property type="entry name" value="P-loop_NTPase"/>
</dbReference>
<dbReference type="InterPro" id="IPR001650">
    <property type="entry name" value="Helicase_C-like"/>
</dbReference>
<evidence type="ECO:0000259" key="10">
    <source>
        <dbReference type="PROSITE" id="PS51195"/>
    </source>
</evidence>
<evidence type="ECO:0000256" key="2">
    <source>
        <dbReference type="ARBA" id="ARBA00022801"/>
    </source>
</evidence>
<dbReference type="CDD" id="cd18787">
    <property type="entry name" value="SF2_C_DEAD"/>
    <property type="match status" value="1"/>
</dbReference>
<keyword evidence="3 11" id="KW-0347">Helicase</keyword>
<keyword evidence="12" id="KW-1185">Reference proteome</keyword>
<dbReference type="InterPro" id="IPR014001">
    <property type="entry name" value="Helicase_ATP-bd"/>
</dbReference>
<feature type="domain" description="Helicase C-terminal" evidence="9">
    <location>
        <begin position="231"/>
        <end position="389"/>
    </location>
</feature>
<dbReference type="PROSITE" id="PS51192">
    <property type="entry name" value="HELICASE_ATP_BIND_1"/>
    <property type="match status" value="1"/>
</dbReference>
<dbReference type="SUPFAM" id="SSF52540">
    <property type="entry name" value="P-loop containing nucleoside triphosphate hydrolases"/>
    <property type="match status" value="1"/>
</dbReference>
<feature type="short sequence motif" description="Q motif" evidence="6">
    <location>
        <begin position="3"/>
        <end position="31"/>
    </location>
</feature>
<evidence type="ECO:0000313" key="11">
    <source>
        <dbReference type="EMBL" id="MBS9532004.1"/>
    </source>
</evidence>
<dbReference type="SMART" id="SM00487">
    <property type="entry name" value="DEXDc"/>
    <property type="match status" value="1"/>
</dbReference>
<evidence type="ECO:0000256" key="6">
    <source>
        <dbReference type="PROSITE-ProRule" id="PRU00552"/>
    </source>
</evidence>
<dbReference type="SMART" id="SM00490">
    <property type="entry name" value="HELICc"/>
    <property type="match status" value="1"/>
</dbReference>
<dbReference type="Gene3D" id="3.40.50.300">
    <property type="entry name" value="P-loop containing nucleotide triphosphate hydrolases"/>
    <property type="match status" value="2"/>
</dbReference>
<sequence>MTPSFADLGVPETLVKTLAAQGKEAPFPIQTHTLPDTLAGRDVLGRGKTGSGKTLAFSLPLAARLAGVKRQPNRPTGLVLAPTRELATQITATLEPLAQAGGLKVTTIFGGVSQVRQEAALRAGVDIVVACPGRLEDLMKQKLISLDAVRICVLDEADHMADLGFLPGVTRILAATPADGQRLFFSATLDNGIDKLVKRFLHDPVSHSVDPVDAPPVAMTHHVFHVAGAQDKKDLVHRLASGPGRRILFMRTKHQARKLAKQLTEAGVPSVDLHGNLSQPARDRNLAAFSDGTARVLVATDIAARGVHVDDVELVVHVDPPAEHKAYLHRSGRTARAGSAGDVVTVVLPEQRKDTQVLLRKAGITVAPQQVAADSAPVHALVPEVAPLQMPAPKPPVQPAQSARSQGGRPGGARRRRGGGASGGGAGGEQRQQAQQRQRPQQRQQAPARDAQPRRRARRPQEGAR</sequence>
<keyword evidence="1" id="KW-0547">Nucleotide-binding</keyword>
<feature type="region of interest" description="Disordered" evidence="7">
    <location>
        <begin position="389"/>
        <end position="465"/>
    </location>
</feature>
<name>A0ABS5RCW5_9MYCO</name>
<dbReference type="Proteomes" id="UP001519535">
    <property type="component" value="Unassembled WGS sequence"/>
</dbReference>
<protein>
    <submittedName>
        <fullName evidence="11">DEAD/DEAH box helicase</fullName>
    </submittedName>
</protein>
<dbReference type="InterPro" id="IPR011545">
    <property type="entry name" value="DEAD/DEAH_box_helicase_dom"/>
</dbReference>
<dbReference type="InterPro" id="IPR014014">
    <property type="entry name" value="RNA_helicase_DEAD_Q_motif"/>
</dbReference>
<dbReference type="Pfam" id="PF00271">
    <property type="entry name" value="Helicase_C"/>
    <property type="match status" value="1"/>
</dbReference>
<dbReference type="PROSITE" id="PS51194">
    <property type="entry name" value="HELICASE_CTER"/>
    <property type="match status" value="1"/>
</dbReference>
<keyword evidence="4" id="KW-0067">ATP-binding</keyword>
<feature type="domain" description="Helicase ATP-binding" evidence="8">
    <location>
        <begin position="34"/>
        <end position="207"/>
    </location>
</feature>
<reference evidence="11 12" key="1">
    <citation type="submission" date="2021-05" db="EMBL/GenBank/DDBJ databases">
        <title>Mycobacterium acidophilum sp. nov., an extremely acid-tolerant member of the genus Mycobacterium.</title>
        <authorList>
            <person name="Xia J."/>
        </authorList>
    </citation>
    <scope>NUCLEOTIDE SEQUENCE [LARGE SCALE GENOMIC DNA]</scope>
    <source>
        <strain evidence="11 12">M1</strain>
    </source>
</reference>
<evidence type="ECO:0000259" key="9">
    <source>
        <dbReference type="PROSITE" id="PS51194"/>
    </source>
</evidence>
<evidence type="ECO:0000256" key="5">
    <source>
        <dbReference type="ARBA" id="ARBA00038437"/>
    </source>
</evidence>
<dbReference type="RefSeq" id="WP_214090895.1">
    <property type="nucleotide sequence ID" value="NZ_JAHCLR010000001.1"/>
</dbReference>
<evidence type="ECO:0000313" key="12">
    <source>
        <dbReference type="Proteomes" id="UP001519535"/>
    </source>
</evidence>
<accession>A0ABS5RCW5</accession>
<evidence type="ECO:0000256" key="1">
    <source>
        <dbReference type="ARBA" id="ARBA00022741"/>
    </source>
</evidence>
<comment type="caution">
    <text evidence="11">The sequence shown here is derived from an EMBL/GenBank/DDBJ whole genome shotgun (WGS) entry which is preliminary data.</text>
</comment>
<dbReference type="PANTHER" id="PTHR47959">
    <property type="entry name" value="ATP-DEPENDENT RNA HELICASE RHLE-RELATED"/>
    <property type="match status" value="1"/>
</dbReference>
<feature type="compositionally biased region" description="Gly residues" evidence="7">
    <location>
        <begin position="419"/>
        <end position="428"/>
    </location>
</feature>
<dbReference type="GO" id="GO:0004386">
    <property type="term" value="F:helicase activity"/>
    <property type="evidence" value="ECO:0007669"/>
    <property type="project" value="UniProtKB-KW"/>
</dbReference>
<keyword evidence="2" id="KW-0378">Hydrolase</keyword>
<evidence type="ECO:0000259" key="8">
    <source>
        <dbReference type="PROSITE" id="PS51192"/>
    </source>
</evidence>
<dbReference type="PANTHER" id="PTHR47959:SF13">
    <property type="entry name" value="ATP-DEPENDENT RNA HELICASE RHLE"/>
    <property type="match status" value="1"/>
</dbReference>
<dbReference type="CDD" id="cd00268">
    <property type="entry name" value="DEADc"/>
    <property type="match status" value="1"/>
</dbReference>
<evidence type="ECO:0000256" key="3">
    <source>
        <dbReference type="ARBA" id="ARBA00022806"/>
    </source>
</evidence>
<dbReference type="Pfam" id="PF00270">
    <property type="entry name" value="DEAD"/>
    <property type="match status" value="1"/>
</dbReference>
<dbReference type="EMBL" id="JAHCLR010000001">
    <property type="protein sequence ID" value="MBS9532004.1"/>
    <property type="molecule type" value="Genomic_DNA"/>
</dbReference>
<proteinExistence type="inferred from homology"/>
<dbReference type="InterPro" id="IPR050079">
    <property type="entry name" value="DEAD_box_RNA_helicase"/>
</dbReference>